<dbReference type="InterPro" id="IPR056884">
    <property type="entry name" value="NPHP3-like_N"/>
</dbReference>
<organism evidence="3 4">
    <name type="scientific">Leucocoprinus leucothites</name>
    <dbReference type="NCBI Taxonomy" id="201217"/>
    <lineage>
        <taxon>Eukaryota</taxon>
        <taxon>Fungi</taxon>
        <taxon>Dikarya</taxon>
        <taxon>Basidiomycota</taxon>
        <taxon>Agaricomycotina</taxon>
        <taxon>Agaricomycetes</taxon>
        <taxon>Agaricomycetidae</taxon>
        <taxon>Agaricales</taxon>
        <taxon>Agaricineae</taxon>
        <taxon>Agaricaceae</taxon>
        <taxon>Leucocoprinus</taxon>
    </lineage>
</organism>
<evidence type="ECO:0000313" key="3">
    <source>
        <dbReference type="EMBL" id="KAF5360764.1"/>
    </source>
</evidence>
<dbReference type="OrthoDB" id="5106486at2759"/>
<keyword evidence="4" id="KW-1185">Reference proteome</keyword>
<comment type="caution">
    <text evidence="3">The sequence shown here is derived from an EMBL/GenBank/DDBJ whole genome shotgun (WGS) entry which is preliminary data.</text>
</comment>
<accession>A0A8H5G9E4</accession>
<evidence type="ECO:0000256" key="1">
    <source>
        <dbReference type="ARBA" id="ARBA00022737"/>
    </source>
</evidence>
<evidence type="ECO:0000259" key="2">
    <source>
        <dbReference type="Pfam" id="PF24883"/>
    </source>
</evidence>
<gene>
    <name evidence="3" type="ORF">D9756_004438</name>
</gene>
<dbReference type="Proteomes" id="UP000559027">
    <property type="component" value="Unassembled WGS sequence"/>
</dbReference>
<keyword evidence="1" id="KW-0677">Repeat</keyword>
<protein>
    <recommendedName>
        <fullName evidence="2">Nephrocystin 3-like N-terminal domain-containing protein</fullName>
    </recommendedName>
</protein>
<reference evidence="3 4" key="1">
    <citation type="journal article" date="2020" name="ISME J.">
        <title>Uncovering the hidden diversity of litter-decomposition mechanisms in mushroom-forming fungi.</title>
        <authorList>
            <person name="Floudas D."/>
            <person name="Bentzer J."/>
            <person name="Ahren D."/>
            <person name="Johansson T."/>
            <person name="Persson P."/>
            <person name="Tunlid A."/>
        </authorList>
    </citation>
    <scope>NUCLEOTIDE SEQUENCE [LARGE SCALE GENOMIC DNA]</scope>
    <source>
        <strain evidence="3 4">CBS 146.42</strain>
    </source>
</reference>
<name>A0A8H5G9E4_9AGAR</name>
<evidence type="ECO:0000313" key="4">
    <source>
        <dbReference type="Proteomes" id="UP000559027"/>
    </source>
</evidence>
<sequence>MEAAHDSAANEVAAGSFPKTRHGSILENLSTWTQHPSPSFLLWIVGPRSNLAHLCADSAGDYLAASYFFLRELQVDDPTRFFTTIAYQLALHFPTHGELIDAKLRRSPDLISKSLKIQFRELIVQPFQRLRASGEITVGSRRIIIVNGLDKCKGDQAREELLRILTTETEALPFRWVVFTCPDIVVDGQRLGLKFLTLLNLDAWRLTENGFEDGCCRTDSRV</sequence>
<proteinExistence type="predicted"/>
<dbReference type="Pfam" id="PF24883">
    <property type="entry name" value="NPHP3_N"/>
    <property type="match status" value="1"/>
</dbReference>
<dbReference type="EMBL" id="JAACJO010000003">
    <property type="protein sequence ID" value="KAF5360764.1"/>
    <property type="molecule type" value="Genomic_DNA"/>
</dbReference>
<dbReference type="AlphaFoldDB" id="A0A8H5G9E4"/>
<feature type="domain" description="Nephrocystin 3-like N-terminal" evidence="2">
    <location>
        <begin position="29"/>
        <end position="177"/>
    </location>
</feature>